<proteinExistence type="predicted"/>
<evidence type="ECO:0000313" key="2">
    <source>
        <dbReference type="Proteomes" id="UP000276133"/>
    </source>
</evidence>
<protein>
    <submittedName>
        <fullName evidence="1">Uncharacterized protein</fullName>
    </submittedName>
</protein>
<sequence>MFKIQLILVDFSKNADLSQRVMFCKILIRILMEKKSNTKPQKSLTQMHFRIKWLIETRQCNRERGF</sequence>
<organism evidence="1 2">
    <name type="scientific">Brachionus plicatilis</name>
    <name type="common">Marine rotifer</name>
    <name type="synonym">Brachionus muelleri</name>
    <dbReference type="NCBI Taxonomy" id="10195"/>
    <lineage>
        <taxon>Eukaryota</taxon>
        <taxon>Metazoa</taxon>
        <taxon>Spiralia</taxon>
        <taxon>Gnathifera</taxon>
        <taxon>Rotifera</taxon>
        <taxon>Eurotatoria</taxon>
        <taxon>Monogononta</taxon>
        <taxon>Pseudotrocha</taxon>
        <taxon>Ploima</taxon>
        <taxon>Brachionidae</taxon>
        <taxon>Brachionus</taxon>
    </lineage>
</organism>
<dbReference type="EMBL" id="REGN01002062">
    <property type="protein sequence ID" value="RNA30660.1"/>
    <property type="molecule type" value="Genomic_DNA"/>
</dbReference>
<accession>A0A3M7S4Z0</accession>
<comment type="caution">
    <text evidence="1">The sequence shown here is derived from an EMBL/GenBank/DDBJ whole genome shotgun (WGS) entry which is preliminary data.</text>
</comment>
<reference evidence="1 2" key="1">
    <citation type="journal article" date="2018" name="Sci. Rep.">
        <title>Genomic signatures of local adaptation to the degree of environmental predictability in rotifers.</title>
        <authorList>
            <person name="Franch-Gras L."/>
            <person name="Hahn C."/>
            <person name="Garcia-Roger E.M."/>
            <person name="Carmona M.J."/>
            <person name="Serra M."/>
            <person name="Gomez A."/>
        </authorList>
    </citation>
    <scope>NUCLEOTIDE SEQUENCE [LARGE SCALE GENOMIC DNA]</scope>
    <source>
        <strain evidence="1">HYR1</strain>
    </source>
</reference>
<dbReference type="Proteomes" id="UP000276133">
    <property type="component" value="Unassembled WGS sequence"/>
</dbReference>
<name>A0A3M7S4Z0_BRAPC</name>
<keyword evidence="2" id="KW-1185">Reference proteome</keyword>
<evidence type="ECO:0000313" key="1">
    <source>
        <dbReference type="EMBL" id="RNA30660.1"/>
    </source>
</evidence>
<dbReference type="AlphaFoldDB" id="A0A3M7S4Z0"/>
<gene>
    <name evidence="1" type="ORF">BpHYR1_011502</name>
</gene>